<keyword evidence="2" id="KW-0560">Oxidoreductase</keyword>
<reference evidence="2 3" key="1">
    <citation type="submission" date="2016-10" db="EMBL/GenBank/DDBJ databases">
        <authorList>
            <person name="de Groot N.N."/>
        </authorList>
    </citation>
    <scope>NUCLEOTIDE SEQUENCE [LARGE SCALE GENOMIC DNA]</scope>
    <source>
        <strain evidence="2 3">CGMCC 1.12333</strain>
    </source>
</reference>
<evidence type="ECO:0000313" key="2">
    <source>
        <dbReference type="EMBL" id="SFU52270.1"/>
    </source>
</evidence>
<dbReference type="InterPro" id="IPR029068">
    <property type="entry name" value="Glyas_Bleomycin-R_OHBP_Dase"/>
</dbReference>
<dbReference type="OrthoDB" id="66829at2"/>
<dbReference type="GO" id="GO:0051213">
    <property type="term" value="F:dioxygenase activity"/>
    <property type="evidence" value="ECO:0007669"/>
    <property type="project" value="UniProtKB-KW"/>
</dbReference>
<evidence type="ECO:0000313" key="3">
    <source>
        <dbReference type="Proteomes" id="UP000199138"/>
    </source>
</evidence>
<dbReference type="PROSITE" id="PS51819">
    <property type="entry name" value="VOC"/>
    <property type="match status" value="1"/>
</dbReference>
<gene>
    <name evidence="2" type="ORF">SAMN05216480_1063</name>
</gene>
<dbReference type="STRING" id="1224947.SAMN05216480_1063"/>
<dbReference type="AlphaFoldDB" id="A0A1I7GV01"/>
<feature type="domain" description="VOC" evidence="1">
    <location>
        <begin position="1"/>
        <end position="110"/>
    </location>
</feature>
<evidence type="ECO:0000259" key="1">
    <source>
        <dbReference type="PROSITE" id="PS51819"/>
    </source>
</evidence>
<dbReference type="EMBL" id="FPBK01000006">
    <property type="protein sequence ID" value="SFU52270.1"/>
    <property type="molecule type" value="Genomic_DNA"/>
</dbReference>
<dbReference type="InterPro" id="IPR037523">
    <property type="entry name" value="VOC_core"/>
</dbReference>
<dbReference type="Pfam" id="PF00903">
    <property type="entry name" value="Glyoxalase"/>
    <property type="match status" value="1"/>
</dbReference>
<dbReference type="Gene3D" id="3.10.180.10">
    <property type="entry name" value="2,3-Dihydroxybiphenyl 1,2-Dioxygenase, domain 1"/>
    <property type="match status" value="1"/>
</dbReference>
<dbReference type="Proteomes" id="UP000199138">
    <property type="component" value="Unassembled WGS sequence"/>
</dbReference>
<dbReference type="SUPFAM" id="SSF54593">
    <property type="entry name" value="Glyoxalase/Bleomycin resistance protein/Dihydroxybiphenyl dioxygenase"/>
    <property type="match status" value="1"/>
</dbReference>
<organism evidence="2 3">
    <name type="scientific">Pustulibacterium marinum</name>
    <dbReference type="NCBI Taxonomy" id="1224947"/>
    <lineage>
        <taxon>Bacteria</taxon>
        <taxon>Pseudomonadati</taxon>
        <taxon>Bacteroidota</taxon>
        <taxon>Flavobacteriia</taxon>
        <taxon>Flavobacteriales</taxon>
        <taxon>Flavobacteriaceae</taxon>
        <taxon>Pustulibacterium</taxon>
    </lineage>
</organism>
<sequence length="113" mass="13676">MIWTDKFDETIDFYTKIIGFIVGERNDDWGWASLYKDEVEIMIAKPNEHTPFEKPIFTGSFYFNTDQVDELWEELKDIAKICYEIENFEWEMREFAIYDNNGYLLQFGQDLEK</sequence>
<accession>A0A1I7GV01</accession>
<protein>
    <submittedName>
        <fullName evidence="2">Glyoxalase/Bleomycin resistance protein/Dioxygenase superfamily protein</fullName>
    </submittedName>
</protein>
<keyword evidence="2" id="KW-0223">Dioxygenase</keyword>
<keyword evidence="3" id="KW-1185">Reference proteome</keyword>
<proteinExistence type="predicted"/>
<dbReference type="InterPro" id="IPR004360">
    <property type="entry name" value="Glyas_Fos-R_dOase_dom"/>
</dbReference>
<name>A0A1I7GV01_9FLAO</name>